<keyword evidence="1 5" id="KW-1003">Cell membrane</keyword>
<dbReference type="InterPro" id="IPR050696">
    <property type="entry name" value="FtsA/MreB"/>
</dbReference>
<comment type="function">
    <text evidence="5 6">Cell division protein that is involved in the assembly of the Z ring. May serve as a membrane anchor for the Z ring.</text>
</comment>
<dbReference type="PANTHER" id="PTHR32432:SF4">
    <property type="entry name" value="CELL DIVISION PROTEIN FTSA"/>
    <property type="match status" value="1"/>
</dbReference>
<evidence type="ECO:0000256" key="4">
    <source>
        <dbReference type="ARBA" id="ARBA00023306"/>
    </source>
</evidence>
<comment type="similarity">
    <text evidence="5 6">Belongs to the FtsA/MreB family.</text>
</comment>
<dbReference type="SMART" id="SM00842">
    <property type="entry name" value="FtsA"/>
    <property type="match status" value="1"/>
</dbReference>
<evidence type="ECO:0000313" key="9">
    <source>
        <dbReference type="Proteomes" id="UP000037043"/>
    </source>
</evidence>
<comment type="subunit">
    <text evidence="5">Self-interacts. Interacts with FtsZ.</text>
</comment>
<dbReference type="RefSeq" id="WP_052220663.1">
    <property type="nucleotide sequence ID" value="NZ_LHUR01000013.1"/>
</dbReference>
<dbReference type="InterPro" id="IPR043129">
    <property type="entry name" value="ATPase_NBD"/>
</dbReference>
<evidence type="ECO:0000256" key="1">
    <source>
        <dbReference type="ARBA" id="ARBA00022475"/>
    </source>
</evidence>
<dbReference type="CDD" id="cd24048">
    <property type="entry name" value="ASKHA_NBD_FtsA"/>
    <property type="match status" value="1"/>
</dbReference>
<evidence type="ECO:0000256" key="2">
    <source>
        <dbReference type="ARBA" id="ARBA00022618"/>
    </source>
</evidence>
<comment type="subcellular location">
    <subcellularLocation>
        <location evidence="5">Cell membrane</location>
        <topology evidence="5">Peripheral membrane protein</topology>
        <orientation evidence="5">Cytoplasmic side</orientation>
    </subcellularLocation>
    <text evidence="5">Localizes to the Z ring in an FtsZ-dependent manner. Targeted to the membrane through a conserved C-terminal amphipathic helix.</text>
</comment>
<evidence type="ECO:0000256" key="6">
    <source>
        <dbReference type="PIRNR" id="PIRNR003101"/>
    </source>
</evidence>
<organism evidence="8 9">
    <name type="scientific">Clostridium homopropionicum DSM 5847</name>
    <dbReference type="NCBI Taxonomy" id="1121318"/>
    <lineage>
        <taxon>Bacteria</taxon>
        <taxon>Bacillati</taxon>
        <taxon>Bacillota</taxon>
        <taxon>Clostridia</taxon>
        <taxon>Eubacteriales</taxon>
        <taxon>Clostridiaceae</taxon>
        <taxon>Clostridium</taxon>
    </lineage>
</organism>
<dbReference type="STRING" id="36844.SAMN04488501_10888"/>
<dbReference type="AlphaFoldDB" id="A0A0L6ZBZ4"/>
<evidence type="ECO:0000256" key="5">
    <source>
        <dbReference type="HAMAP-Rule" id="MF_02033"/>
    </source>
</evidence>
<comment type="caution">
    <text evidence="8">The sequence shown here is derived from an EMBL/GenBank/DDBJ whole genome shotgun (WGS) entry which is preliminary data.</text>
</comment>
<dbReference type="InterPro" id="IPR020823">
    <property type="entry name" value="Cell_div_FtsA"/>
</dbReference>
<dbReference type="Proteomes" id="UP000037043">
    <property type="component" value="Unassembled WGS sequence"/>
</dbReference>
<sequence>MHDYIVGLDIGSSNVYGAVGKIDSNGEVRIIGISSVKCSGVKKSVVVDIDSTSQSIIECISNLERMVDASIEEVYLALPSGVSELTWNKGIVAVSSDDKEIKDNDVIRVIEAAKLISVTSDKEIIGVVPQQYIVDGYEHIVEPIGMSGMRLEVEAQVVTAKSTVINNLRKSVNRARLNIEGEVLQQQAISKAVSKKEELDIGVAFIDIGAQTTDVSIYKDGNLCYTNMIPLGGDNITNDIAICLKIPFVEAEKLKIKYGNLEKTTNENDIIIKVNAGYDKLKDVSLSYLNEIIEARTEEILYYVKQILVESKLDNEISGIVIVGGGLALFKGITGFATKVLDKSIRIGTPKYTGTSSPVYATVVGTINDVVSTLKINKNVHVQKGKSNTNVSNLKVKENIKERKEGFLSKIKDFFTDFF</sequence>
<keyword evidence="4 5" id="KW-0131">Cell cycle</keyword>
<dbReference type="HAMAP" id="MF_02033">
    <property type="entry name" value="FtsA"/>
    <property type="match status" value="1"/>
</dbReference>
<keyword evidence="3 5" id="KW-0472">Membrane</keyword>
<protein>
    <recommendedName>
        <fullName evidence="5 6">Cell division protein FtsA</fullName>
    </recommendedName>
</protein>
<gene>
    <name evidence="8" type="primary">ftsA_2</name>
    <name evidence="5" type="synonym">ftsA</name>
    <name evidence="8" type="ORF">CLHOM_10830</name>
</gene>
<feature type="domain" description="SHS2" evidence="7">
    <location>
        <begin position="5"/>
        <end position="193"/>
    </location>
</feature>
<dbReference type="PIRSF" id="PIRSF003101">
    <property type="entry name" value="FtsA"/>
    <property type="match status" value="1"/>
</dbReference>
<dbReference type="Gene3D" id="3.30.1490.110">
    <property type="match status" value="1"/>
</dbReference>
<reference evidence="9" key="1">
    <citation type="submission" date="2015-08" db="EMBL/GenBank/DDBJ databases">
        <title>Genome sequence of the strict anaerobe Clostridium homopropionicum LuHBu1 (DSM 5847T).</title>
        <authorList>
            <person name="Poehlein A."/>
            <person name="Beck M."/>
            <person name="Schiel-Bengelsdorf B."/>
            <person name="Bengelsdorf F.R."/>
            <person name="Daniel R."/>
            <person name="Duerre P."/>
        </authorList>
    </citation>
    <scope>NUCLEOTIDE SEQUENCE [LARGE SCALE GENOMIC DNA]</scope>
    <source>
        <strain evidence="9">DSM 5847</strain>
    </source>
</reference>
<dbReference type="Pfam" id="PF14450">
    <property type="entry name" value="FtsA"/>
    <property type="match status" value="1"/>
</dbReference>
<accession>A0A0L6ZBZ4</accession>
<evidence type="ECO:0000313" key="8">
    <source>
        <dbReference type="EMBL" id="KOA20495.1"/>
    </source>
</evidence>
<dbReference type="EMBL" id="LHUR01000013">
    <property type="protein sequence ID" value="KOA20495.1"/>
    <property type="molecule type" value="Genomic_DNA"/>
</dbReference>
<dbReference type="PANTHER" id="PTHR32432">
    <property type="entry name" value="CELL DIVISION PROTEIN FTSA-RELATED"/>
    <property type="match status" value="1"/>
</dbReference>
<evidence type="ECO:0000256" key="3">
    <source>
        <dbReference type="ARBA" id="ARBA00023136"/>
    </source>
</evidence>
<keyword evidence="9" id="KW-1185">Reference proteome</keyword>
<name>A0A0L6ZBZ4_9CLOT</name>
<evidence type="ECO:0000259" key="7">
    <source>
        <dbReference type="SMART" id="SM00842"/>
    </source>
</evidence>
<dbReference type="Pfam" id="PF02491">
    <property type="entry name" value="SHS2_FTSA"/>
    <property type="match status" value="1"/>
</dbReference>
<dbReference type="SUPFAM" id="SSF53067">
    <property type="entry name" value="Actin-like ATPase domain"/>
    <property type="match status" value="2"/>
</dbReference>
<dbReference type="GO" id="GO:0043093">
    <property type="term" value="P:FtsZ-dependent cytokinesis"/>
    <property type="evidence" value="ECO:0007669"/>
    <property type="project" value="UniProtKB-UniRule"/>
</dbReference>
<dbReference type="GO" id="GO:0009898">
    <property type="term" value="C:cytoplasmic side of plasma membrane"/>
    <property type="evidence" value="ECO:0007669"/>
    <property type="project" value="UniProtKB-UniRule"/>
</dbReference>
<proteinExistence type="inferred from homology"/>
<dbReference type="PATRIC" id="fig|1121318.3.peg.1091"/>
<dbReference type="InterPro" id="IPR003494">
    <property type="entry name" value="SHS2_FtsA"/>
</dbReference>
<dbReference type="GO" id="GO:0032153">
    <property type="term" value="C:cell division site"/>
    <property type="evidence" value="ECO:0007669"/>
    <property type="project" value="UniProtKB-UniRule"/>
</dbReference>
<dbReference type="NCBIfam" id="TIGR01174">
    <property type="entry name" value="ftsA"/>
    <property type="match status" value="1"/>
</dbReference>
<dbReference type="Gene3D" id="3.30.420.40">
    <property type="match status" value="2"/>
</dbReference>
<keyword evidence="2 5" id="KW-0132">Cell division</keyword>